<feature type="signal peptide" evidence="1">
    <location>
        <begin position="1"/>
        <end position="26"/>
    </location>
</feature>
<dbReference type="EMBL" id="FZOG01000003">
    <property type="protein sequence ID" value="SNS57280.1"/>
    <property type="molecule type" value="Genomic_DNA"/>
</dbReference>
<protein>
    <recommendedName>
        <fullName evidence="4">Adhesin</fullName>
    </recommendedName>
</protein>
<keyword evidence="1" id="KW-0732">Signal</keyword>
<keyword evidence="3" id="KW-1185">Reference proteome</keyword>
<evidence type="ECO:0000256" key="1">
    <source>
        <dbReference type="SAM" id="SignalP"/>
    </source>
</evidence>
<evidence type="ECO:0008006" key="4">
    <source>
        <dbReference type="Google" id="ProtNLM"/>
    </source>
</evidence>
<organism evidence="2 3">
    <name type="scientific">Pseudomonas segetis</name>
    <dbReference type="NCBI Taxonomy" id="298908"/>
    <lineage>
        <taxon>Bacteria</taxon>
        <taxon>Pseudomonadati</taxon>
        <taxon>Pseudomonadota</taxon>
        <taxon>Gammaproteobacteria</taxon>
        <taxon>Pseudomonadales</taxon>
        <taxon>Pseudomonadaceae</taxon>
        <taxon>Pseudomonas</taxon>
    </lineage>
</organism>
<dbReference type="RefSeq" id="WP_089360122.1">
    <property type="nucleotide sequence ID" value="NZ_FZOG01000003.1"/>
</dbReference>
<dbReference type="Proteomes" id="UP000242915">
    <property type="component" value="Unassembled WGS sequence"/>
</dbReference>
<evidence type="ECO:0000313" key="2">
    <source>
        <dbReference type="EMBL" id="SNS57280.1"/>
    </source>
</evidence>
<gene>
    <name evidence="2" type="ORF">SAMN05216255_2657</name>
</gene>
<sequence length="337" mass="33090">MKTKMVVMTPLALALAVAMAATTVQADQKKSWIPETGASATVDDTQIIKGNGVLNEGTENAAGVDDVGANASGNVGINVVAGTNNQQANAAALASADASFVFGTAEASTTVNQKLTNNGVMNYSNPSTAALTNSLNGASGNVGANVAAGTYNQQKNDMAAAVSAGAFSTASSTATQSISGNTTNNKATLEYGSAKVTLGMAAVGGYKGKSDQIGDVYLDSWEGEGHPGGSNTGHVDLDSDAQGAQDLNKDGGALAFNEEGVIGLLGVVTGNIPVVAGFNAPVVNTAVLSGSLNYVSGNVGVNVAAGAGNQQSNSLSIAAGCTSCPAGGTGGGESLRY</sequence>
<evidence type="ECO:0000313" key="3">
    <source>
        <dbReference type="Proteomes" id="UP000242915"/>
    </source>
</evidence>
<reference evidence="3" key="1">
    <citation type="submission" date="2017-06" db="EMBL/GenBank/DDBJ databases">
        <authorList>
            <person name="Varghese N."/>
            <person name="Submissions S."/>
        </authorList>
    </citation>
    <scope>NUCLEOTIDE SEQUENCE [LARGE SCALE GENOMIC DNA]</scope>
    <source>
        <strain evidence="3">CIP 108523</strain>
    </source>
</reference>
<name>A0A239FK08_9PSED</name>
<accession>A0A239FK08</accession>
<feature type="chain" id="PRO_5012602201" description="Adhesin" evidence="1">
    <location>
        <begin position="27"/>
        <end position="337"/>
    </location>
</feature>
<proteinExistence type="predicted"/>
<dbReference type="AlphaFoldDB" id="A0A239FK08"/>